<feature type="compositionally biased region" description="Basic and acidic residues" evidence="3">
    <location>
        <begin position="64"/>
        <end position="81"/>
    </location>
</feature>
<feature type="domain" description="Response regulatory" evidence="5">
    <location>
        <begin position="1282"/>
        <end position="1403"/>
    </location>
</feature>
<feature type="region of interest" description="Disordered" evidence="3">
    <location>
        <begin position="1006"/>
        <end position="1038"/>
    </location>
</feature>
<feature type="domain" description="Histidine kinase" evidence="4">
    <location>
        <begin position="611"/>
        <end position="865"/>
    </location>
</feature>
<dbReference type="SUPFAM" id="SSF47384">
    <property type="entry name" value="Homodimeric domain of signal transducing histidine kinase"/>
    <property type="match status" value="1"/>
</dbReference>
<evidence type="ECO:0000313" key="7">
    <source>
        <dbReference type="Proteomes" id="UP000297814"/>
    </source>
</evidence>
<dbReference type="PANTHER" id="PTHR43719:SF11">
    <property type="entry name" value="HISTIDINE KINASE_RESPONSE REGULATOR, PUTATIVE-RELATED"/>
    <property type="match status" value="1"/>
</dbReference>
<evidence type="ECO:0000256" key="1">
    <source>
        <dbReference type="ARBA" id="ARBA00022553"/>
    </source>
</evidence>
<dbReference type="InterPro" id="IPR004358">
    <property type="entry name" value="Sig_transdc_His_kin-like_C"/>
</dbReference>
<dbReference type="Pfam" id="PF00072">
    <property type="entry name" value="Response_reg"/>
    <property type="match status" value="1"/>
</dbReference>
<dbReference type="FunFam" id="3.30.565.10:FF:000201">
    <property type="entry name" value="Sensor histidine kinase/response regulator, putative (AFU_orthologue AFUA_4G01020)"/>
    <property type="match status" value="1"/>
</dbReference>
<feature type="compositionally biased region" description="Acidic residues" evidence="3">
    <location>
        <begin position="54"/>
        <end position="63"/>
    </location>
</feature>
<feature type="compositionally biased region" description="Polar residues" evidence="3">
    <location>
        <begin position="289"/>
        <end position="299"/>
    </location>
</feature>
<dbReference type="EMBL" id="PQXK01000044">
    <property type="protein sequence ID" value="TGO39970.1"/>
    <property type="molecule type" value="Genomic_DNA"/>
</dbReference>
<dbReference type="SMART" id="SM00448">
    <property type="entry name" value="REC"/>
    <property type="match status" value="1"/>
</dbReference>
<dbReference type="InterPro" id="IPR003661">
    <property type="entry name" value="HisK_dim/P_dom"/>
</dbReference>
<feature type="region of interest" description="Disordered" evidence="3">
    <location>
        <begin position="285"/>
        <end position="309"/>
    </location>
</feature>
<evidence type="ECO:0000256" key="2">
    <source>
        <dbReference type="PROSITE-ProRule" id="PRU00169"/>
    </source>
</evidence>
<sequence>MPSFADQPEEVKTRERKRVRNLLRYYTPEKWKLTRESEDDDIGTNGRGLPETTCEAEEQPDIAEDPKENETGGPDSSKRLRHDPTLTAFAQLGAYRLNTERSFISLMDSHNQYIIAEATRSVSLHERDVTKPGDEIFLGARILDMHWGICPNTIQIFTAKDDTGNVKTNLVTANQTQYVMNDLSAIEKYKNRPYIAEWPHMRYYAEVPIYSPEHIVIGTYCVVDNKPRMEGLDEEGFIILNEIARAIMSHLVLIEKQDHLERGEKMVKGLGYFVAGKSNLVEGLKDTSKNGVDPQNASHSHPIDTSGPSSIITEKIEIRQIQVNSVSPPDQTKKPSSLSSGFEKARMIERNRPSISRTFSTESALQETFAITRLKQVFSRASQLILEAMSLDGVLFVDACFRDSASKLASKNKIVSSATHDKSQGWTQNKDVIKVPAFLDEIKPEGRRAGKVLTSELLGCKIRHDQNSSHLDEPANITLTQATVKGLMTCYSQGRMFVLHEDGSLNLDLEPESFEICENGNVEPERELVAAWVAELIKICPGARTIVFFPLRDQQRDQWFAGSFAWTTRELRIMTAEDLTYLTAFGNCIMAEKSRLDSELADRAKSDFISVVSHELRSPLHGVLASAEALRDTSTGDEQDDMIRSITICGEVLLDTMDHILDYAKITNKGDTKDLKDLPVQSNGLNAEFDLSNLIETVIEGVSAAQSFRQLTFEGPYSVEIVHPDAATDENNISGNVIIVLEIDWKSSWTLNSQISSWRRILINLFQNALKYTEFGYVQVRLAAYETEDGQVARLSVVDSGKGISNNYLKYELWTPFVQEDPMSIGTGLGLCIVGKLVDELDGTIDISSTVGAGTVAQVEIPIKHSAGFDEDEETDSNKLIRETRDRCRGLSMCLLGLDNYPDARSAQDRRMTAIRSAFANYAGDWFGMVIRKSRSSVSANGVISVCLKSELHRTDRTRQKPLIVFEDTTRILDKEEGEFYLTQPFGPYKLARILGQCIDYLQSKDTPSNDNDLSSASSRLPSNTGSTPILTPSSNDYPSVKNTEFDFIHVKKEERPKLVLCQHSSESIESLRPKFEVRKHSNESTDSAVDMRSSGESVVTYHSFPFPEGLPHWSKVENGVPRLIDIQGILDGKDIEKHVTISAPDSYKADTTLEGHASSEKPISVPKRPLVREESVGLNFSSNLKKLAIIENDFFTLEKSQILGKPSAIEGPSIVATDKFGIVKKGEIASKAASNVKSTTTSEPFIRAKPADLEIAKPEPELVSTSKSSVALIVKSPARTVVLLVEDNIINLKVLVHNMKKLKETHDTASNGLEAFEKYKKAPGSFKLIFMDISMPIMDGLTSARCIRDHESLYNLPRVRIVALTCFGTEEHRRDAAMSGIDIFLTKPIHMKSLKPVLDLDPENLEEGVMAEKFQV</sequence>
<dbReference type="InterPro" id="IPR003594">
    <property type="entry name" value="HATPase_dom"/>
</dbReference>
<dbReference type="InterPro" id="IPR001789">
    <property type="entry name" value="Sig_transdc_resp-reg_receiver"/>
</dbReference>
<evidence type="ECO:0000259" key="4">
    <source>
        <dbReference type="PROSITE" id="PS50109"/>
    </source>
</evidence>
<dbReference type="InterPro" id="IPR036890">
    <property type="entry name" value="HATPase_C_sf"/>
</dbReference>
<feature type="compositionally biased region" description="Polar residues" evidence="3">
    <location>
        <begin position="324"/>
        <end position="340"/>
    </location>
</feature>
<dbReference type="CDD" id="cd00082">
    <property type="entry name" value="HisKA"/>
    <property type="match status" value="1"/>
</dbReference>
<accession>A0A4Z1GY26</accession>
<dbReference type="InterPro" id="IPR036097">
    <property type="entry name" value="HisK_dim/P_sf"/>
</dbReference>
<dbReference type="FunFam" id="3.30.450.40:FF:000083">
    <property type="entry name" value="Sensor histidine kinase/response regulator, putative (AFU_orthologue AFUA_4G00660)"/>
    <property type="match status" value="1"/>
</dbReference>
<proteinExistence type="predicted"/>
<keyword evidence="7" id="KW-1185">Reference proteome</keyword>
<dbReference type="SMART" id="SM00388">
    <property type="entry name" value="HisKA"/>
    <property type="match status" value="1"/>
</dbReference>
<gene>
    <name evidence="6" type="ORF">BHYA_0044g00110</name>
</gene>
<name>A0A4Z1GY26_9HELO</name>
<feature type="modified residue" description="4-aspartylphosphate" evidence="2">
    <location>
        <position position="1333"/>
    </location>
</feature>
<dbReference type="Proteomes" id="UP000297814">
    <property type="component" value="Unassembled WGS sequence"/>
</dbReference>
<protein>
    <recommendedName>
        <fullName evidence="8">Histidine kinase</fullName>
    </recommendedName>
</protein>
<feature type="region of interest" description="Disordered" evidence="3">
    <location>
        <begin position="33"/>
        <end position="81"/>
    </location>
</feature>
<dbReference type="SUPFAM" id="SSF52172">
    <property type="entry name" value="CheY-like"/>
    <property type="match status" value="1"/>
</dbReference>
<dbReference type="SMART" id="SM00387">
    <property type="entry name" value="HATPase_c"/>
    <property type="match status" value="1"/>
</dbReference>
<dbReference type="Pfam" id="PF02518">
    <property type="entry name" value="HATPase_c"/>
    <property type="match status" value="1"/>
</dbReference>
<evidence type="ECO:0000259" key="5">
    <source>
        <dbReference type="PROSITE" id="PS50110"/>
    </source>
</evidence>
<dbReference type="PANTHER" id="PTHR43719">
    <property type="entry name" value="TWO-COMPONENT HISTIDINE KINASE"/>
    <property type="match status" value="1"/>
</dbReference>
<dbReference type="FunFam" id="1.10.287.130:FF:000023">
    <property type="entry name" value="Sensor histidine kinase/response regulator, putative"/>
    <property type="match status" value="1"/>
</dbReference>
<dbReference type="PROSITE" id="PS50110">
    <property type="entry name" value="RESPONSE_REGULATORY"/>
    <property type="match status" value="1"/>
</dbReference>
<dbReference type="Gene3D" id="1.10.287.130">
    <property type="match status" value="1"/>
</dbReference>
<dbReference type="InterPro" id="IPR050956">
    <property type="entry name" value="2C_system_His_kinase"/>
</dbReference>
<organism evidence="6 7">
    <name type="scientific">Botrytis hyacinthi</name>
    <dbReference type="NCBI Taxonomy" id="278943"/>
    <lineage>
        <taxon>Eukaryota</taxon>
        <taxon>Fungi</taxon>
        <taxon>Dikarya</taxon>
        <taxon>Ascomycota</taxon>
        <taxon>Pezizomycotina</taxon>
        <taxon>Leotiomycetes</taxon>
        <taxon>Helotiales</taxon>
        <taxon>Sclerotiniaceae</taxon>
        <taxon>Botrytis</taxon>
    </lineage>
</organism>
<dbReference type="PRINTS" id="PR00344">
    <property type="entry name" value="BCTRLSENSOR"/>
</dbReference>
<keyword evidence="1 2" id="KW-0597">Phosphoprotein</keyword>
<dbReference type="GO" id="GO:0000155">
    <property type="term" value="F:phosphorelay sensor kinase activity"/>
    <property type="evidence" value="ECO:0007669"/>
    <property type="project" value="InterPro"/>
</dbReference>
<dbReference type="InterPro" id="IPR011006">
    <property type="entry name" value="CheY-like_superfamily"/>
</dbReference>
<reference evidence="6 7" key="1">
    <citation type="submission" date="2017-12" db="EMBL/GenBank/DDBJ databases">
        <title>Comparative genomics of Botrytis spp.</title>
        <authorList>
            <person name="Valero-Jimenez C.A."/>
            <person name="Tapia P."/>
            <person name="Veloso J."/>
            <person name="Silva-Moreno E."/>
            <person name="Staats M."/>
            <person name="Valdes J.H."/>
            <person name="Van Kan J.A.L."/>
        </authorList>
    </citation>
    <scope>NUCLEOTIDE SEQUENCE [LARGE SCALE GENOMIC DNA]</scope>
    <source>
        <strain evidence="6 7">Bh0001</strain>
    </source>
</reference>
<evidence type="ECO:0000256" key="3">
    <source>
        <dbReference type="SAM" id="MobiDB-lite"/>
    </source>
</evidence>
<dbReference type="InterPro" id="IPR005467">
    <property type="entry name" value="His_kinase_dom"/>
</dbReference>
<evidence type="ECO:0008006" key="8">
    <source>
        <dbReference type="Google" id="ProtNLM"/>
    </source>
</evidence>
<dbReference type="CDD" id="cd17546">
    <property type="entry name" value="REC_hyHK_CKI1_RcsC-like"/>
    <property type="match status" value="1"/>
</dbReference>
<dbReference type="Gene3D" id="3.30.565.10">
    <property type="entry name" value="Histidine kinase-like ATPase, C-terminal domain"/>
    <property type="match status" value="1"/>
</dbReference>
<dbReference type="PROSITE" id="PS50109">
    <property type="entry name" value="HIS_KIN"/>
    <property type="match status" value="1"/>
</dbReference>
<feature type="region of interest" description="Disordered" evidence="3">
    <location>
        <begin position="324"/>
        <end position="343"/>
    </location>
</feature>
<comment type="caution">
    <text evidence="6">The sequence shown here is derived from an EMBL/GenBank/DDBJ whole genome shotgun (WGS) entry which is preliminary data.</text>
</comment>
<dbReference type="SUPFAM" id="SSF55781">
    <property type="entry name" value="GAF domain-like"/>
    <property type="match status" value="1"/>
</dbReference>
<evidence type="ECO:0000313" key="6">
    <source>
        <dbReference type="EMBL" id="TGO39970.1"/>
    </source>
</evidence>
<dbReference type="SUPFAM" id="SSF55874">
    <property type="entry name" value="ATPase domain of HSP90 chaperone/DNA topoisomerase II/histidine kinase"/>
    <property type="match status" value="1"/>
</dbReference>
<dbReference type="Gene3D" id="3.40.50.2300">
    <property type="match status" value="1"/>
</dbReference>
<dbReference type="Pfam" id="PF00512">
    <property type="entry name" value="HisKA"/>
    <property type="match status" value="1"/>
</dbReference>